<accession>A0A6J6UFY8</accession>
<dbReference type="AlphaFoldDB" id="A0A6J6UFY8"/>
<dbReference type="InterPro" id="IPR011923">
    <property type="entry name" value="RodA/MrdB"/>
</dbReference>
<feature type="transmembrane region" description="Helical" evidence="6">
    <location>
        <begin position="28"/>
        <end position="48"/>
    </location>
</feature>
<evidence type="ECO:0000256" key="4">
    <source>
        <dbReference type="ARBA" id="ARBA00022989"/>
    </source>
</evidence>
<proteinExistence type="predicted"/>
<feature type="transmembrane region" description="Helical" evidence="6">
    <location>
        <begin position="357"/>
        <end position="382"/>
    </location>
</feature>
<keyword evidence="5 6" id="KW-0472">Membrane</keyword>
<evidence type="ECO:0000256" key="1">
    <source>
        <dbReference type="ARBA" id="ARBA00004141"/>
    </source>
</evidence>
<dbReference type="GO" id="GO:0015648">
    <property type="term" value="F:lipid-linked peptidoglycan transporter activity"/>
    <property type="evidence" value="ECO:0007669"/>
    <property type="project" value="TreeGrafter"/>
</dbReference>
<evidence type="ECO:0000256" key="5">
    <source>
        <dbReference type="ARBA" id="ARBA00023136"/>
    </source>
</evidence>
<organism evidence="7">
    <name type="scientific">freshwater metagenome</name>
    <dbReference type="NCBI Taxonomy" id="449393"/>
    <lineage>
        <taxon>unclassified sequences</taxon>
        <taxon>metagenomes</taxon>
        <taxon>ecological metagenomes</taxon>
    </lineage>
</organism>
<feature type="transmembrane region" description="Helical" evidence="6">
    <location>
        <begin position="163"/>
        <end position="181"/>
    </location>
</feature>
<dbReference type="GO" id="GO:0005886">
    <property type="term" value="C:plasma membrane"/>
    <property type="evidence" value="ECO:0007669"/>
    <property type="project" value="TreeGrafter"/>
</dbReference>
<feature type="transmembrane region" description="Helical" evidence="6">
    <location>
        <begin position="209"/>
        <end position="229"/>
    </location>
</feature>
<dbReference type="PANTHER" id="PTHR30474:SF14">
    <property type="entry name" value="CELL CYCLE PROTEIN"/>
    <property type="match status" value="1"/>
</dbReference>
<evidence type="ECO:0000256" key="3">
    <source>
        <dbReference type="ARBA" id="ARBA00022960"/>
    </source>
</evidence>
<evidence type="ECO:0000256" key="2">
    <source>
        <dbReference type="ARBA" id="ARBA00022692"/>
    </source>
</evidence>
<dbReference type="GO" id="GO:0051301">
    <property type="term" value="P:cell division"/>
    <property type="evidence" value="ECO:0007669"/>
    <property type="project" value="InterPro"/>
</dbReference>
<dbReference type="GO" id="GO:0032153">
    <property type="term" value="C:cell division site"/>
    <property type="evidence" value="ECO:0007669"/>
    <property type="project" value="TreeGrafter"/>
</dbReference>
<dbReference type="NCBIfam" id="TIGR02210">
    <property type="entry name" value="rodA_shape"/>
    <property type="match status" value="1"/>
</dbReference>
<name>A0A6J6UFY8_9ZZZZ</name>
<dbReference type="PROSITE" id="PS00428">
    <property type="entry name" value="FTSW_RODA_SPOVE"/>
    <property type="match status" value="1"/>
</dbReference>
<dbReference type="InterPro" id="IPR018365">
    <property type="entry name" value="Cell_cycle_FtsW-rel_CS"/>
</dbReference>
<gene>
    <name evidence="7" type="ORF">UFOPK2810_01224</name>
</gene>
<evidence type="ECO:0000256" key="6">
    <source>
        <dbReference type="SAM" id="Phobius"/>
    </source>
</evidence>
<dbReference type="EMBL" id="CAEZYZ010000217">
    <property type="protein sequence ID" value="CAB4758781.1"/>
    <property type="molecule type" value="Genomic_DNA"/>
</dbReference>
<keyword evidence="3" id="KW-0133">Cell shape</keyword>
<dbReference type="PANTHER" id="PTHR30474">
    <property type="entry name" value="CELL CYCLE PROTEIN"/>
    <property type="match status" value="1"/>
</dbReference>
<dbReference type="GO" id="GO:0008360">
    <property type="term" value="P:regulation of cell shape"/>
    <property type="evidence" value="ECO:0007669"/>
    <property type="project" value="UniProtKB-KW"/>
</dbReference>
<keyword evidence="4 6" id="KW-1133">Transmembrane helix</keyword>
<comment type="subcellular location">
    <subcellularLocation>
        <location evidence="1">Membrane</location>
        <topology evidence="1">Multi-pass membrane protein</topology>
    </subcellularLocation>
</comment>
<feature type="transmembrane region" description="Helical" evidence="6">
    <location>
        <begin position="327"/>
        <end position="345"/>
    </location>
</feature>
<dbReference type="InterPro" id="IPR001182">
    <property type="entry name" value="FtsW/RodA"/>
</dbReference>
<dbReference type="Pfam" id="PF01098">
    <property type="entry name" value="FTSW_RODA_SPOVE"/>
    <property type="match status" value="1"/>
</dbReference>
<feature type="transmembrane region" description="Helical" evidence="6">
    <location>
        <begin position="130"/>
        <end position="151"/>
    </location>
</feature>
<feature type="transmembrane region" description="Helical" evidence="6">
    <location>
        <begin position="187"/>
        <end position="204"/>
    </location>
</feature>
<sequence>MSMFSMTDVTSRPSIPSRQRGAAYWRELDWILLIATFLVTIYGSMLVWSASRSDMASENDPQSYLKRHLINVVIGMALGILVSKVNYRSLLAYTPIIYGVSVFTLILPFVPGVGSEIAGAQAWIDLPGGFTLQPSEFAKIAVILMMASVLAEKQDSESEPRDREVLVSIGVVVLPLLIILAQNDTGTVLILGSVALSIIAVSGARTRWVIGLIGAAVVGILLAIQLGLLKGYQVARLTSFVNPTADTGSTAYNANQARIAIGGGGMTGYGLFEGPQTQGSFVPVNESDFIFTVVGEELGFIGAMVLLVLIGVILVRGVLIALRADDLYGRLVATGVVAWLAFQMFENVGMSLGIMPITGIPLPFVSAGGTSMMACWIGVGLLENVRLHGRRTSL</sequence>
<evidence type="ECO:0000313" key="7">
    <source>
        <dbReference type="EMBL" id="CAB4758781.1"/>
    </source>
</evidence>
<feature type="transmembrane region" description="Helical" evidence="6">
    <location>
        <begin position="298"/>
        <end position="315"/>
    </location>
</feature>
<feature type="transmembrane region" description="Helical" evidence="6">
    <location>
        <begin position="68"/>
        <end position="83"/>
    </location>
</feature>
<feature type="transmembrane region" description="Helical" evidence="6">
    <location>
        <begin position="90"/>
        <end position="110"/>
    </location>
</feature>
<keyword evidence="2 6" id="KW-0812">Transmembrane</keyword>
<reference evidence="7" key="1">
    <citation type="submission" date="2020-05" db="EMBL/GenBank/DDBJ databases">
        <authorList>
            <person name="Chiriac C."/>
            <person name="Salcher M."/>
            <person name="Ghai R."/>
            <person name="Kavagutti S V."/>
        </authorList>
    </citation>
    <scope>NUCLEOTIDE SEQUENCE</scope>
</reference>
<protein>
    <submittedName>
        <fullName evidence="7">Unannotated protein</fullName>
    </submittedName>
</protein>